<evidence type="ECO:0000259" key="2">
    <source>
        <dbReference type="PROSITE" id="PS51819"/>
    </source>
</evidence>
<evidence type="ECO:0000313" key="4">
    <source>
        <dbReference type="Proteomes" id="UP000323946"/>
    </source>
</evidence>
<dbReference type="PANTHER" id="PTHR33993:SF14">
    <property type="entry name" value="GB|AAF24581.1"/>
    <property type="match status" value="1"/>
</dbReference>
<keyword evidence="3" id="KW-0560">Oxidoreductase</keyword>
<evidence type="ECO:0000313" key="3">
    <source>
        <dbReference type="EMBL" id="KAA5832812.1"/>
    </source>
</evidence>
<sequence>MTVQPIIVTPDLDRLQRFYREVLGAEEVAREPAEGPAFFVGLEVLGTPLGMVHDKDVRPGEPSRVLLSCTVDNVDATLERVEPAGGKVLGPPNDMPWGERVAHTQDPDGNTVNLTQPI</sequence>
<feature type="compositionally biased region" description="Polar residues" evidence="1">
    <location>
        <begin position="107"/>
        <end position="118"/>
    </location>
</feature>
<accession>A0A5M7BSN7</accession>
<dbReference type="InterPro" id="IPR004360">
    <property type="entry name" value="Glyas_Fos-R_dOase_dom"/>
</dbReference>
<dbReference type="Gene3D" id="3.10.180.10">
    <property type="entry name" value="2,3-Dihydroxybiphenyl 1,2-Dioxygenase, domain 1"/>
    <property type="match status" value="1"/>
</dbReference>
<dbReference type="PROSITE" id="PS51819">
    <property type="entry name" value="VOC"/>
    <property type="match status" value="1"/>
</dbReference>
<dbReference type="InterPro" id="IPR037523">
    <property type="entry name" value="VOC_core"/>
</dbReference>
<dbReference type="PANTHER" id="PTHR33993">
    <property type="entry name" value="GLYOXALASE-RELATED"/>
    <property type="match status" value="1"/>
</dbReference>
<dbReference type="Pfam" id="PF00903">
    <property type="entry name" value="Glyoxalase"/>
    <property type="match status" value="1"/>
</dbReference>
<evidence type="ECO:0000256" key="1">
    <source>
        <dbReference type="SAM" id="MobiDB-lite"/>
    </source>
</evidence>
<feature type="region of interest" description="Disordered" evidence="1">
    <location>
        <begin position="84"/>
        <end position="118"/>
    </location>
</feature>
<dbReference type="EMBL" id="VWPH01000007">
    <property type="protein sequence ID" value="KAA5832812.1"/>
    <property type="molecule type" value="Genomic_DNA"/>
</dbReference>
<dbReference type="AlphaFoldDB" id="A0A5M7BSN7"/>
<keyword evidence="3" id="KW-0223">Dioxygenase</keyword>
<feature type="domain" description="VOC" evidence="2">
    <location>
        <begin position="1"/>
        <end position="117"/>
    </location>
</feature>
<dbReference type="InterPro" id="IPR052164">
    <property type="entry name" value="Anthracycline_SecMetBiosynth"/>
</dbReference>
<proteinExistence type="predicted"/>
<protein>
    <submittedName>
        <fullName evidence="3">Extradiol dioxygenase</fullName>
    </submittedName>
</protein>
<gene>
    <name evidence="3" type="ORF">F1721_17735</name>
</gene>
<reference evidence="3 4" key="1">
    <citation type="submission" date="2019-09" db="EMBL/GenBank/DDBJ databases">
        <title>Draft genome sequence of the thermophilic Saccharopolyspora hirsuta VKM Ac-666T.</title>
        <authorList>
            <person name="Lobastova T.G."/>
            <person name="Fokina V."/>
            <person name="Bragin E.Y."/>
            <person name="Shtratnikova V.Y."/>
            <person name="Starodumova I.P."/>
            <person name="Tarlachkov S.V."/>
            <person name="Donova M.V."/>
        </authorList>
    </citation>
    <scope>NUCLEOTIDE SEQUENCE [LARGE SCALE GENOMIC DNA]</scope>
    <source>
        <strain evidence="3 4">VKM Ac-666</strain>
    </source>
</reference>
<comment type="caution">
    <text evidence="3">The sequence shown here is derived from an EMBL/GenBank/DDBJ whole genome shotgun (WGS) entry which is preliminary data.</text>
</comment>
<keyword evidence="4" id="KW-1185">Reference proteome</keyword>
<name>A0A5M7BSN7_SACHI</name>
<dbReference type="Proteomes" id="UP000323946">
    <property type="component" value="Unassembled WGS sequence"/>
</dbReference>
<dbReference type="SUPFAM" id="SSF54593">
    <property type="entry name" value="Glyoxalase/Bleomycin resistance protein/Dihydroxybiphenyl dioxygenase"/>
    <property type="match status" value="1"/>
</dbReference>
<dbReference type="SMR" id="A0A5M7BSN7"/>
<dbReference type="OrthoDB" id="9798201at2"/>
<organism evidence="3 4">
    <name type="scientific">Saccharopolyspora hirsuta</name>
    <dbReference type="NCBI Taxonomy" id="1837"/>
    <lineage>
        <taxon>Bacteria</taxon>
        <taxon>Bacillati</taxon>
        <taxon>Actinomycetota</taxon>
        <taxon>Actinomycetes</taxon>
        <taxon>Pseudonocardiales</taxon>
        <taxon>Pseudonocardiaceae</taxon>
        <taxon>Saccharopolyspora</taxon>
    </lineage>
</organism>
<dbReference type="InterPro" id="IPR029068">
    <property type="entry name" value="Glyas_Bleomycin-R_OHBP_Dase"/>
</dbReference>
<dbReference type="GO" id="GO:0051213">
    <property type="term" value="F:dioxygenase activity"/>
    <property type="evidence" value="ECO:0007669"/>
    <property type="project" value="UniProtKB-KW"/>
</dbReference>
<dbReference type="RefSeq" id="WP_150067797.1">
    <property type="nucleotide sequence ID" value="NZ_VWPH01000007.1"/>
</dbReference>